<sequence>VHYRPSCTDHWQLPILTYALLLPFLLVLRTSLEAVPLALRMAVAHLVEMVMGTILSALVRMVEVTVAVVVRVALLEAVRLTIMPRGDDGPPGGGPPDGGLDPPSMRPSGRPETFQCERCQERFSVDLRRNCVVCKYTCCNTCCRDPMRICIVCIDRANGGVPVSDGNSSQQKGSSSATDDKKAKCKTFRLEPEPDPAHLRRWIVDMKEKVANAFAYDPVYALQWVDFVDGSRYEDLIEECKYGMLENECNAAFRDCIKSIALKNKIQTETERMHTVGRRLGSRHILWLLYDFWRPHVTGDTTLKIVDLMNVSIDRFRYGVEQERLEAFCDKFDHVLAGISVDRPPDQMLCAMFYEQVREMRCLELDMSLWDRDTSVRKDVFRCSIFVWQETQRCEDRLREGRRDVALRDVDPTAPVGLLLRLRVVAGRSDLPRVYPALPAPIILHENVVAAGEAPLEDDDSWLEELEKEGERKRSEPIVPTDGNKGHTINRSLVPPILTMSPVLGISSLRTHLAIKVSSFKEFGEHVTIDTMVLHGLGNRGNNVETDAIVFYDLATGWLETVPVKSRNNAETLRAFHQVFGKISDINSISVDTQRSYAPPNIREVYCDKAKEFISVCKRLGIPAEHSTPGMPRTNAVVESKVKLVLHGGRVALRQAGLEAKFWPYACRHFCLARDIEMRDGSSAYQARFGIDKFAGQVWPFGCLIDFFPTPARKKTRRNNADEVVLGDGEEYALPADPVDAGELIDVEVTFDDDGFAEWFDAGDEDHDGVDITVDGKGKLSSYQRAGKFSPTSRPGILLGYHFEIGGKWNGDYLVADLEDFNRDAGRASVHQVKRIYSSPKEQWTFPMLAIYDKRSRTSCIDDPAMQAVTYEKPDRTRFSDEFDETELFDFDQDRQLSDEELRKKRDAESHAESSHGGNVDFWDYDPKTHKWTYHVIVPRKAMVHPSKTPGALGVPPNREKLSSVRTSHVQYAGKSPATIREEMFSFEKTRLMQLSQFYDEGFTPKKMRVVRRARFDDPSTLSDARITMAMSDGTEFTVQDSWRAAAMVKVKTVVTGITIEKRTACAASGFLGHALISSESPCLASAPAAPVPDTPQPEEHPSMPNRSAPYDHRASDSSVFFYSACVARPVDRKERASNPKAKAALDKEWNKLITQGCWDYKSVREWRDVSNEAISHGETAHVGRIFDICVEKNSELPESDPSRKFKGRVVFEGCHVKDEGNNWAIFSEITSCPATMEAGKAADAFGLLPGHEIQVADGESAYTQAKLGGPPTWVRLPKDRWPPEWVGKYHDPVVRLVLALYGHPDAGGFWEQHCEKALRSVGFEQCPDWKSVFRHPKLNLMLVVYVDDFKLSGPTENLAKGWSLMASKIKLEPPSAIKRYLGCEHVLFSCDVSGPFDPRTSWTKHEEPKKPFPELTFGENAITVPQGSTGSRKIRMIKYDMRSFMEQCVARYVELCGPRYKATLRRADTPFLDESRPEFDVNPDSPEVNRLMGHPNDSPAPPGKGVLGALASLTTKWDGLCDKKLHRLVCYINSTLDLNLYGWIGDSPEDLELVLYCDPDLAGDRTDSKSTSGVFMCLLGPRSFMPLNALSKKQTSVSKSTPEAEIVSLDHAVYKLGLPALSMWEYMMGRRFRLRVMEDHEAAIRVVITGHNPNMRHMSRTQRIDISAMNERFHHGDFLFVTCPSQFEAGDILTKACTDAKGGIQIDDPQKICDINCLHIGNDKKFHLPSGSSRSNVASLKKEVKHVASQVLPSAIAKVIMLVVAATGCELLRRAALNKKEPADTGSDVPMEDVEGATMAKGRSDKSVKKKEHQHPEMVIFNTFKRCNLDDAPRNHVAKSMVEVDRTEKLKPILTRAVISLMKILHPAFMGGKTPPNPVTDIIERCQVLVAATFARTVVLCAQSKSREVSIGLATSMLRHCMAFEAKTLAPNSNRTRIDIQVMDRLGPRMFPSPLASWGSQLYGASSATATDRWLQTDVSIGSNFHRGKLPQSENSKADVDQRVGLDIFRCFLQLRPTLTFLPGGLLAEKAESRFPTLQSLTEQSDRLSKCRAEVDGNLPKADINGIPEVAGMNWEVSRDSDEELTGWPAYLRRMADAFPDYCVTIDDCLDWGAATIMAYSDGTGKTTIGPNDMWTYVPLAGSNVTNPEDTLLHGTSLRHLWSILAHGGLLGAEYEIDDGSLKPCVWLSHSASEIRSYAPSCYIGDGYWFQIMACVDKSLVPEGDPNVSRGKGGSKKQIRVATSMLEICGIAVRPHRISEYFTSQKQSETNPKHLVHGYRFLDPKDCMSTSWHPWMEVNPIDPPIILATGHMTGSVSVEFAPFAMTGTGDDAHPGGTDTPSAGAQLATPQQSDAMSDGGHTPVDLFQVSDMDVSAFRSMVFPYFQKQVPQFGEGDHFQLPAPAKATRAVSGLQEKWNTWCKAYEKMFRIVFGPIAIMPGRYDSIYYDDSDTAAVVNRGQWTPADAMIAVSVHGGLTVALMGATIAHSAMPPAFPIMVMRPTRTKLIIIHDGVITFKKKQTTASSKFHDGELPRYVKEAAAQMGLGDIDVRLLVPEMPGDEIPGISNLLTLAKLLNADPENDIPNCHLIVVWRGLIPGTQSKESLETRHFDTLIRMLVTI</sequence>
<dbReference type="PROSITE" id="PS50994">
    <property type="entry name" value="INTEGRASE"/>
    <property type="match status" value="1"/>
</dbReference>
<feature type="transmembrane region" description="Helical" evidence="2">
    <location>
        <begin position="51"/>
        <end position="74"/>
    </location>
</feature>
<feature type="region of interest" description="Disordered" evidence="1">
    <location>
        <begin position="163"/>
        <end position="182"/>
    </location>
</feature>
<dbReference type="CDD" id="cd09272">
    <property type="entry name" value="RNase_HI_RT_Ty1"/>
    <property type="match status" value="1"/>
</dbReference>
<feature type="compositionally biased region" description="Polar residues" evidence="1">
    <location>
        <begin position="2339"/>
        <end position="2355"/>
    </location>
</feature>
<comment type="caution">
    <text evidence="4">The sequence shown here is derived from an EMBL/GenBank/DDBJ whole genome shotgun (WGS) entry which is preliminary data.</text>
</comment>
<feature type="compositionally biased region" description="Polar residues" evidence="1">
    <location>
        <begin position="165"/>
        <end position="177"/>
    </location>
</feature>
<dbReference type="InterPro" id="IPR001584">
    <property type="entry name" value="Integrase_cat-core"/>
</dbReference>
<dbReference type="SUPFAM" id="SSF53098">
    <property type="entry name" value="Ribonuclease H-like"/>
    <property type="match status" value="1"/>
</dbReference>
<dbReference type="GO" id="GO:0003676">
    <property type="term" value="F:nucleic acid binding"/>
    <property type="evidence" value="ECO:0007669"/>
    <property type="project" value="InterPro"/>
</dbReference>
<accession>A0A813A5B7</accession>
<feature type="compositionally biased region" description="Basic and acidic residues" evidence="1">
    <location>
        <begin position="900"/>
        <end position="914"/>
    </location>
</feature>
<dbReference type="Pfam" id="PF07727">
    <property type="entry name" value="RVT_2"/>
    <property type="match status" value="1"/>
</dbReference>
<feature type="region of interest" description="Disordered" evidence="1">
    <location>
        <begin position="2327"/>
        <end position="2361"/>
    </location>
</feature>
<proteinExistence type="predicted"/>
<name>A0A813A5B7_9DINO</name>
<organism evidence="4 5">
    <name type="scientific">Symbiodinium necroappetens</name>
    <dbReference type="NCBI Taxonomy" id="1628268"/>
    <lineage>
        <taxon>Eukaryota</taxon>
        <taxon>Sar</taxon>
        <taxon>Alveolata</taxon>
        <taxon>Dinophyceae</taxon>
        <taxon>Suessiales</taxon>
        <taxon>Symbiodiniaceae</taxon>
        <taxon>Symbiodinium</taxon>
    </lineage>
</organism>
<protein>
    <recommendedName>
        <fullName evidence="3">Integrase catalytic domain-containing protein</fullName>
    </recommendedName>
</protein>
<keyword evidence="5" id="KW-1185">Reference proteome</keyword>
<evidence type="ECO:0000313" key="4">
    <source>
        <dbReference type="EMBL" id="CAE7854009.1"/>
    </source>
</evidence>
<dbReference type="Gene3D" id="3.30.420.10">
    <property type="entry name" value="Ribonuclease H-like superfamily/Ribonuclease H"/>
    <property type="match status" value="1"/>
</dbReference>
<dbReference type="OrthoDB" id="430922at2759"/>
<feature type="region of interest" description="Disordered" evidence="1">
    <location>
        <begin position="1782"/>
        <end position="1813"/>
    </location>
</feature>
<feature type="region of interest" description="Disordered" evidence="1">
    <location>
        <begin position="466"/>
        <end position="486"/>
    </location>
</feature>
<feature type="domain" description="Integrase catalytic" evidence="3">
    <location>
        <begin position="517"/>
        <end position="645"/>
    </location>
</feature>
<dbReference type="InterPro" id="IPR012337">
    <property type="entry name" value="RNaseH-like_sf"/>
</dbReference>
<feature type="non-terminal residue" evidence="4">
    <location>
        <position position="2620"/>
    </location>
</feature>
<dbReference type="Proteomes" id="UP000601435">
    <property type="component" value="Unassembled WGS sequence"/>
</dbReference>
<dbReference type="InterPro" id="IPR013103">
    <property type="entry name" value="RVT_2"/>
</dbReference>
<evidence type="ECO:0000256" key="2">
    <source>
        <dbReference type="SAM" id="Phobius"/>
    </source>
</evidence>
<feature type="region of interest" description="Disordered" evidence="1">
    <location>
        <begin position="1086"/>
        <end position="1112"/>
    </location>
</feature>
<evidence type="ECO:0000313" key="5">
    <source>
        <dbReference type="Proteomes" id="UP000601435"/>
    </source>
</evidence>
<evidence type="ECO:0000256" key="1">
    <source>
        <dbReference type="SAM" id="MobiDB-lite"/>
    </source>
</evidence>
<feature type="region of interest" description="Disordered" evidence="1">
    <location>
        <begin position="85"/>
        <end position="111"/>
    </location>
</feature>
<evidence type="ECO:0000259" key="3">
    <source>
        <dbReference type="PROSITE" id="PS50994"/>
    </source>
</evidence>
<dbReference type="GO" id="GO:0015074">
    <property type="term" value="P:DNA integration"/>
    <property type="evidence" value="ECO:0007669"/>
    <property type="project" value="InterPro"/>
</dbReference>
<gene>
    <name evidence="4" type="ORF">SNEC2469_LOCUS26709</name>
</gene>
<reference evidence="4" key="1">
    <citation type="submission" date="2021-02" db="EMBL/GenBank/DDBJ databases">
        <authorList>
            <person name="Dougan E. K."/>
            <person name="Rhodes N."/>
            <person name="Thang M."/>
            <person name="Chan C."/>
        </authorList>
    </citation>
    <scope>NUCLEOTIDE SEQUENCE</scope>
</reference>
<dbReference type="EMBL" id="CAJNJA010054942">
    <property type="protein sequence ID" value="CAE7854009.1"/>
    <property type="molecule type" value="Genomic_DNA"/>
</dbReference>
<feature type="region of interest" description="Disordered" evidence="1">
    <location>
        <begin position="900"/>
        <end position="920"/>
    </location>
</feature>
<dbReference type="InterPro" id="IPR036397">
    <property type="entry name" value="RNaseH_sf"/>
</dbReference>
<keyword evidence="2" id="KW-1133">Transmembrane helix</keyword>
<keyword evidence="2" id="KW-0472">Membrane</keyword>
<keyword evidence="2" id="KW-0812">Transmembrane</keyword>
<feature type="transmembrane region" description="Helical" evidence="2">
    <location>
        <begin position="15"/>
        <end position="39"/>
    </location>
</feature>